<dbReference type="EC" id="2.3.1.8" evidence="6"/>
<dbReference type="Gene3D" id="3.40.50.300">
    <property type="entry name" value="P-loop containing nucleotide triphosphate hydrolases"/>
    <property type="match status" value="1"/>
</dbReference>
<dbReference type="Gene3D" id="3.40.50.10950">
    <property type="match status" value="1"/>
</dbReference>
<dbReference type="Gene3D" id="3.40.50.10750">
    <property type="entry name" value="Isocitrate/Isopropylmalate dehydrogenase-like"/>
    <property type="match status" value="1"/>
</dbReference>
<dbReference type="InterPro" id="IPR028979">
    <property type="entry name" value="Ser_kin/Pase_Hpr-like_N_sf"/>
</dbReference>
<dbReference type="RefSeq" id="WP_113983363.1">
    <property type="nucleotide sequence ID" value="NZ_QMEY01000012.1"/>
</dbReference>
<keyword evidence="2 6" id="KW-0012">Acyltransferase</keyword>
<dbReference type="InterPro" id="IPR002505">
    <property type="entry name" value="PTA_PTB"/>
</dbReference>
<evidence type="ECO:0000313" key="7">
    <source>
        <dbReference type="Proteomes" id="UP000253303"/>
    </source>
</evidence>
<gene>
    <name evidence="6" type="ORF">DP939_25830</name>
</gene>
<dbReference type="Pfam" id="PF01515">
    <property type="entry name" value="PTA_PTB"/>
    <property type="match status" value="1"/>
</dbReference>
<keyword evidence="7" id="KW-1185">Reference proteome</keyword>
<dbReference type="OrthoDB" id="9808984at2"/>
<dbReference type="GO" id="GO:0008959">
    <property type="term" value="F:phosphate acetyltransferase activity"/>
    <property type="evidence" value="ECO:0007669"/>
    <property type="project" value="UniProtKB-EC"/>
</dbReference>
<dbReference type="PANTHER" id="PTHR43356:SF3">
    <property type="entry name" value="PHOSPHATE ACETYLTRANSFERASE"/>
    <property type="match status" value="1"/>
</dbReference>
<dbReference type="NCBIfam" id="NF004167">
    <property type="entry name" value="PRK05632.1"/>
    <property type="match status" value="1"/>
</dbReference>
<dbReference type="PANTHER" id="PTHR43356">
    <property type="entry name" value="PHOSPHATE ACETYLTRANSFERASE"/>
    <property type="match status" value="1"/>
</dbReference>
<evidence type="ECO:0000259" key="5">
    <source>
        <dbReference type="Pfam" id="PF07085"/>
    </source>
</evidence>
<dbReference type="EMBL" id="QMEY01000012">
    <property type="protein sequence ID" value="RBQ17355.1"/>
    <property type="molecule type" value="Genomic_DNA"/>
</dbReference>
<comment type="function">
    <text evidence="3">Involved in acetate metabolism.</text>
</comment>
<feature type="domain" description="Phosphate acetyl/butaryl transferase" evidence="4">
    <location>
        <begin position="352"/>
        <end position="669"/>
    </location>
</feature>
<evidence type="ECO:0000259" key="4">
    <source>
        <dbReference type="Pfam" id="PF01515"/>
    </source>
</evidence>
<dbReference type="Pfam" id="PF13500">
    <property type="entry name" value="AAA_26"/>
    <property type="match status" value="1"/>
</dbReference>
<dbReference type="InterPro" id="IPR042112">
    <property type="entry name" value="P_AcTrfase_dom2"/>
</dbReference>
<organism evidence="6 7">
    <name type="scientific">Spongiactinospora rosea</name>
    <dbReference type="NCBI Taxonomy" id="2248750"/>
    <lineage>
        <taxon>Bacteria</taxon>
        <taxon>Bacillati</taxon>
        <taxon>Actinomycetota</taxon>
        <taxon>Actinomycetes</taxon>
        <taxon>Streptosporangiales</taxon>
        <taxon>Streptosporangiaceae</taxon>
        <taxon>Spongiactinospora</taxon>
    </lineage>
</organism>
<dbReference type="Gene3D" id="3.40.1390.20">
    <property type="entry name" value="HprK N-terminal domain-like"/>
    <property type="match status" value="1"/>
</dbReference>
<feature type="domain" description="DRTGG" evidence="5">
    <location>
        <begin position="197"/>
        <end position="306"/>
    </location>
</feature>
<dbReference type="InterPro" id="IPR050500">
    <property type="entry name" value="Phos_Acetyltrans/Butyryltrans"/>
</dbReference>
<dbReference type="InterPro" id="IPR042113">
    <property type="entry name" value="P_AcTrfase_dom1"/>
</dbReference>
<protein>
    <submittedName>
        <fullName evidence="6">Phosphate acetyltransferase</fullName>
        <ecNumber evidence="6">2.3.1.8</ecNumber>
    </submittedName>
</protein>
<dbReference type="SUPFAM" id="SSF52540">
    <property type="entry name" value="P-loop containing nucleoside triphosphate hydrolases"/>
    <property type="match status" value="1"/>
</dbReference>
<evidence type="ECO:0000313" key="6">
    <source>
        <dbReference type="EMBL" id="RBQ17355.1"/>
    </source>
</evidence>
<accession>A0A366LTS2</accession>
<dbReference type="Pfam" id="PF07085">
    <property type="entry name" value="DRTGG"/>
    <property type="match status" value="1"/>
</dbReference>
<dbReference type="SUPFAM" id="SSF53659">
    <property type="entry name" value="Isocitrate/Isopropylmalate dehydrogenase-like"/>
    <property type="match status" value="1"/>
</dbReference>
<evidence type="ECO:0000256" key="1">
    <source>
        <dbReference type="ARBA" id="ARBA00022679"/>
    </source>
</evidence>
<proteinExistence type="predicted"/>
<dbReference type="AlphaFoldDB" id="A0A366LTS2"/>
<comment type="caution">
    <text evidence="6">The sequence shown here is derived from an EMBL/GenBank/DDBJ whole genome shotgun (WGS) entry which is preliminary data.</text>
</comment>
<keyword evidence="1 6" id="KW-0808">Transferase</keyword>
<evidence type="ECO:0000256" key="2">
    <source>
        <dbReference type="ARBA" id="ARBA00023315"/>
    </source>
</evidence>
<sequence length="682" mass="71544">MRSIYVAGVGPKAGRDLVELGLMELLSHRVERIAVCRPIACAGDGDDHGVELLRSRYLVAGYARGMTREEATEIPEEKLVARLADGVRTAGEGCAALLVLGCGERAVPGRPDLDAELAAELDAPVVAVVAAGGMRAEKVAAALRDAHASFARHGCQVLAMIANRVTYAGSIPADLPVPWYVIPEHPRLAAPTVGQAAEATRATLVQGNAEGLLRDVLGYVFGGASLPIFLNDLREGALVVSPGDRADVLLGALAAGAAGTARPAGVVLTLGEKPPPNVRGLTARLAPEIPVLSAPPDSFTAAAMLSGLRGRITPDNPRKVETALGHFTAHVDTSALAARMDLVPDGGVTPQMFTHRLTVRAAAVRRHIVLPEGSDERVLAAADTIVRRGIAEVTLLGQKEEVRRRARVLGLDLHAVRVIDPVTSPLRETFAETYGMLRDHKSVSHRRARDVLTDPVFFGAMMTQAGMVHGMVTGATHPTAGTLTAAFQIIRTAPGTRAVSSVCFACLPHQVLVYGDCAVHDEPDDARLAEIAIASAVTAERFGIEARVAMLSYSAGPYGAGADADKVRRATEMVRTRAPGLPVEGPIHFDAAVDERVAAVKSPGSAVAGRATVLVFPDLDSAESACTAVRRSAGGLVIGPILQGLRQPVNDLPRNATVEEIIHTVAITVIQAQGGIRRNTDQ</sequence>
<name>A0A366LTS2_9ACTN</name>
<dbReference type="InterPro" id="IPR010766">
    <property type="entry name" value="DRTGG"/>
</dbReference>
<evidence type="ECO:0000256" key="3">
    <source>
        <dbReference type="ARBA" id="ARBA00049955"/>
    </source>
</evidence>
<reference evidence="6 7" key="1">
    <citation type="submission" date="2018-06" db="EMBL/GenBank/DDBJ databases">
        <title>Sphaerisporangium craniellae sp. nov., isolated from a marine sponge in the South China Sea.</title>
        <authorList>
            <person name="Li L."/>
        </authorList>
    </citation>
    <scope>NUCLEOTIDE SEQUENCE [LARGE SCALE GENOMIC DNA]</scope>
    <source>
        <strain evidence="6 7">LHW63015</strain>
    </source>
</reference>
<dbReference type="SUPFAM" id="SSF75138">
    <property type="entry name" value="HprK N-terminal domain-like"/>
    <property type="match status" value="1"/>
</dbReference>
<dbReference type="InterPro" id="IPR027417">
    <property type="entry name" value="P-loop_NTPase"/>
</dbReference>
<dbReference type="Proteomes" id="UP000253303">
    <property type="component" value="Unassembled WGS sequence"/>
</dbReference>